<gene>
    <name evidence="4" type="ORF">MNAN1_001792</name>
</gene>
<keyword evidence="5" id="KW-1185">Reference proteome</keyword>
<dbReference type="AlphaFoldDB" id="A0AAF0EJ06"/>
<dbReference type="GO" id="GO:0005524">
    <property type="term" value="F:ATP binding"/>
    <property type="evidence" value="ECO:0007669"/>
    <property type="project" value="UniProtKB-KW"/>
</dbReference>
<keyword evidence="2" id="KW-0067">ATP-binding</keyword>
<dbReference type="PANTHER" id="PTHR43272">
    <property type="entry name" value="LONG-CHAIN-FATTY-ACID--COA LIGASE"/>
    <property type="match status" value="1"/>
</dbReference>
<keyword evidence="1" id="KW-0547">Nucleotide-binding</keyword>
<evidence type="ECO:0000256" key="1">
    <source>
        <dbReference type="ARBA" id="ARBA00022741"/>
    </source>
</evidence>
<reference evidence="4" key="1">
    <citation type="submission" date="2023-03" db="EMBL/GenBank/DDBJ databases">
        <title>Mating type loci evolution in Malassezia.</title>
        <authorList>
            <person name="Coelho M.A."/>
        </authorList>
    </citation>
    <scope>NUCLEOTIDE SEQUENCE</scope>
    <source>
        <strain evidence="4">CBS 9557</strain>
    </source>
</reference>
<protein>
    <submittedName>
        <fullName evidence="4">Long-chain-fatty-acid--CoA ligase</fullName>
        <ecNumber evidence="4">6.2.1.3</ecNumber>
    </submittedName>
</protein>
<keyword evidence="4" id="KW-0436">Ligase</keyword>
<dbReference type="SUPFAM" id="SSF56801">
    <property type="entry name" value="Acetyl-CoA synthetase-like"/>
    <property type="match status" value="1"/>
</dbReference>
<evidence type="ECO:0000313" key="4">
    <source>
        <dbReference type="EMBL" id="WFD26805.1"/>
    </source>
</evidence>
<dbReference type="GO" id="GO:0016020">
    <property type="term" value="C:membrane"/>
    <property type="evidence" value="ECO:0007669"/>
    <property type="project" value="TreeGrafter"/>
</dbReference>
<dbReference type="Proteomes" id="UP001213623">
    <property type="component" value="Chromosome 3"/>
</dbReference>
<dbReference type="Gene3D" id="3.40.50.12780">
    <property type="entry name" value="N-terminal domain of ligase-like"/>
    <property type="match status" value="1"/>
</dbReference>
<name>A0AAF0EJ06_9BASI</name>
<sequence length="709" mass="78855">MTSYTKEEIDARWAAHLEKQMVELPNTKINGYTGVYRNAAFPDDPKIVMPYDAFIHGMSKNPNANCLGHRPWDAAKGDLANHFVWRSYKETHDEATALGSIMCKWVEEGLLQPRAQDGKVQPPQLTGWTAAYWGNNRPETAVLGLSLGMYGRVVVGLYDNFDAAGSVYILQHSQSRVLVCPSQYIPLVLRNADKLPALKVIVIVDQPEPQNLMLGEMRKEQLIREWASMHDIHVFRYDDVVAEGYKNMRPHMVDNDPEALALLCYTSGTTGLPKAARVLNRNAGSAMEGLRWVVNDQEMVSISYLPLAHILERGWEMFVICMGGSVGYFSGKIDRLPEDMQILKPTMLPSVPRVLNRIAGQIQAQMDAPGLKGKLLTKAVNTKLANYEATGKITHPIWDRLVFRKVRAMLGGRVQFVLTGSAPCRKDVLNLLRVALCVDVREAYGQTENCAYATFMAPNDPHVGCVGPVNPGVNLRLRDCPELGYLSTDKPYPRGEIMLQSGSVFGGYEGDQKKTDETLIDLHDGKGRWLATGDVGQVDQYGRLQIIDRVKNLIKLAQGEYIAIEKVESIFASLPIVQQVWLYGDSLQPHLVAVAVPQPDTFATFVRSVTGKNVSQDDTAALEAACRDPKVVEAALREFIKLGKKQGLGSLEQMRALKLRMEPFSPENGLMTPTLKVKRQEASKQLKSDLDDLYAQEPYDLNSVSASKL</sequence>
<dbReference type="InterPro" id="IPR020845">
    <property type="entry name" value="AMP-binding_CS"/>
</dbReference>
<accession>A0AAF0EJ06</accession>
<dbReference type="EMBL" id="CP119894">
    <property type="protein sequence ID" value="WFD26805.1"/>
    <property type="molecule type" value="Genomic_DNA"/>
</dbReference>
<evidence type="ECO:0000259" key="3">
    <source>
        <dbReference type="Pfam" id="PF00501"/>
    </source>
</evidence>
<evidence type="ECO:0000256" key="2">
    <source>
        <dbReference type="ARBA" id="ARBA00022840"/>
    </source>
</evidence>
<dbReference type="EC" id="6.2.1.3" evidence="4"/>
<dbReference type="InterPro" id="IPR042099">
    <property type="entry name" value="ANL_N_sf"/>
</dbReference>
<dbReference type="InterPro" id="IPR000873">
    <property type="entry name" value="AMP-dep_synth/lig_dom"/>
</dbReference>
<organism evidence="4 5">
    <name type="scientific">Malassezia nana</name>
    <dbReference type="NCBI Taxonomy" id="180528"/>
    <lineage>
        <taxon>Eukaryota</taxon>
        <taxon>Fungi</taxon>
        <taxon>Dikarya</taxon>
        <taxon>Basidiomycota</taxon>
        <taxon>Ustilaginomycotina</taxon>
        <taxon>Malasseziomycetes</taxon>
        <taxon>Malasseziales</taxon>
        <taxon>Malasseziaceae</taxon>
        <taxon>Malassezia</taxon>
    </lineage>
</organism>
<dbReference type="GO" id="GO:0005783">
    <property type="term" value="C:endoplasmic reticulum"/>
    <property type="evidence" value="ECO:0007669"/>
    <property type="project" value="TreeGrafter"/>
</dbReference>
<feature type="domain" description="AMP-dependent synthetase/ligase" evidence="3">
    <location>
        <begin position="131"/>
        <end position="508"/>
    </location>
</feature>
<dbReference type="Pfam" id="PF00501">
    <property type="entry name" value="AMP-binding"/>
    <property type="match status" value="1"/>
</dbReference>
<dbReference type="PANTHER" id="PTHR43272:SF33">
    <property type="entry name" value="AMP-BINDING DOMAIN-CONTAINING PROTEIN-RELATED"/>
    <property type="match status" value="1"/>
</dbReference>
<dbReference type="PROSITE" id="PS00455">
    <property type="entry name" value="AMP_BINDING"/>
    <property type="match status" value="1"/>
</dbReference>
<dbReference type="GO" id="GO:0004467">
    <property type="term" value="F:long-chain fatty acid-CoA ligase activity"/>
    <property type="evidence" value="ECO:0007669"/>
    <property type="project" value="UniProtKB-EC"/>
</dbReference>
<proteinExistence type="predicted"/>
<evidence type="ECO:0000313" key="5">
    <source>
        <dbReference type="Proteomes" id="UP001213623"/>
    </source>
</evidence>